<keyword evidence="7" id="KW-0873">Pyrrolidone carboxylic acid</keyword>
<organism evidence="11">
    <name type="scientific">Nyssomyia neivai</name>
    <dbReference type="NCBI Taxonomy" id="330878"/>
    <lineage>
        <taxon>Eukaryota</taxon>
        <taxon>Metazoa</taxon>
        <taxon>Ecdysozoa</taxon>
        <taxon>Arthropoda</taxon>
        <taxon>Hexapoda</taxon>
        <taxon>Insecta</taxon>
        <taxon>Pterygota</taxon>
        <taxon>Neoptera</taxon>
        <taxon>Endopterygota</taxon>
        <taxon>Diptera</taxon>
        <taxon>Nematocera</taxon>
        <taxon>Psychodoidea</taxon>
        <taxon>Psychodidae</taxon>
        <taxon>Nyssomyia</taxon>
    </lineage>
</organism>
<dbReference type="GO" id="GO:0007218">
    <property type="term" value="P:neuropeptide signaling pathway"/>
    <property type="evidence" value="ECO:0007669"/>
    <property type="project" value="UniProtKB-KW"/>
</dbReference>
<keyword evidence="4" id="KW-0372">Hormone</keyword>
<dbReference type="Pfam" id="PF06377">
    <property type="entry name" value="Adipokin_hormo"/>
    <property type="match status" value="1"/>
</dbReference>
<protein>
    <submittedName>
        <fullName evidence="11">Putative adipokinetic hormone</fullName>
    </submittedName>
</protein>
<dbReference type="PROSITE" id="PS00256">
    <property type="entry name" value="AKH"/>
    <property type="match status" value="1"/>
</dbReference>
<evidence type="ECO:0000256" key="6">
    <source>
        <dbReference type="ARBA" id="ARBA00022815"/>
    </source>
</evidence>
<comment type="similarity">
    <text evidence="2">Belongs to the AKH/HRTH/RPCH family.</text>
</comment>
<feature type="region of interest" description="Disordered" evidence="9">
    <location>
        <begin position="26"/>
        <end position="48"/>
    </location>
</feature>
<evidence type="ECO:0000256" key="5">
    <source>
        <dbReference type="ARBA" id="ARBA00022729"/>
    </source>
</evidence>
<evidence type="ECO:0000256" key="7">
    <source>
        <dbReference type="ARBA" id="ARBA00023283"/>
    </source>
</evidence>
<keyword evidence="6" id="KW-0027">Amidation</keyword>
<dbReference type="InterPro" id="IPR010475">
    <property type="entry name" value="AKH/RPCH_hormone"/>
</dbReference>
<evidence type="ECO:0000313" key="11">
    <source>
        <dbReference type="EMBL" id="JAV08608.1"/>
    </source>
</evidence>
<keyword evidence="3" id="KW-0964">Secreted</keyword>
<feature type="signal peptide" evidence="10">
    <location>
        <begin position="1"/>
        <end position="20"/>
    </location>
</feature>
<dbReference type="GO" id="GO:0005576">
    <property type="term" value="C:extracellular region"/>
    <property type="evidence" value="ECO:0007669"/>
    <property type="project" value="UniProtKB-SubCell"/>
</dbReference>
<sequence length="78" mass="8653">MTKFIVLAVLLICAIVYVNAQLTFTPGWGKRSEPTLHGGQGGVSSESRMPVENMDSLVLLIYRMIQNEAQKLVDCNQK</sequence>
<keyword evidence="5 10" id="KW-0732">Signal</keyword>
<dbReference type="GO" id="GO:0005179">
    <property type="term" value="F:hormone activity"/>
    <property type="evidence" value="ECO:0007669"/>
    <property type="project" value="UniProtKB-KW"/>
</dbReference>
<accession>A0A1L8DQ52</accession>
<comment type="subcellular location">
    <subcellularLocation>
        <location evidence="1">Secreted</location>
    </subcellularLocation>
</comment>
<name>A0A1L8DQ52_9DIPT</name>
<feature type="chain" id="PRO_5012092206" evidence="10">
    <location>
        <begin position="21"/>
        <end position="78"/>
    </location>
</feature>
<proteinExistence type="inferred from homology"/>
<keyword evidence="8" id="KW-0527">Neuropeptide</keyword>
<evidence type="ECO:0000256" key="4">
    <source>
        <dbReference type="ARBA" id="ARBA00022702"/>
    </source>
</evidence>
<dbReference type="AlphaFoldDB" id="A0A1L8DQ52"/>
<evidence type="ECO:0000256" key="8">
    <source>
        <dbReference type="ARBA" id="ARBA00023320"/>
    </source>
</evidence>
<evidence type="ECO:0000256" key="1">
    <source>
        <dbReference type="ARBA" id="ARBA00004613"/>
    </source>
</evidence>
<evidence type="ECO:0000256" key="9">
    <source>
        <dbReference type="SAM" id="MobiDB-lite"/>
    </source>
</evidence>
<reference evidence="11" key="1">
    <citation type="submission" date="2016-12" db="EMBL/GenBank/DDBJ databases">
        <title>An insight into the sialome and mialome of the sand fly, Nyssomyia neivai.</title>
        <authorList>
            <person name="Sebastian V."/>
            <person name="Goulart T.M."/>
            <person name="Oliveira W."/>
            <person name="Calvo E."/>
            <person name="Oliveira L.F."/>
            <person name="Pinto M.C."/>
            <person name="Rosselino A.M."/>
            <person name="Ribeiro J.M."/>
        </authorList>
    </citation>
    <scope>NUCLEOTIDE SEQUENCE</scope>
</reference>
<evidence type="ECO:0000256" key="2">
    <source>
        <dbReference type="ARBA" id="ARBA00006145"/>
    </source>
</evidence>
<evidence type="ECO:0000256" key="10">
    <source>
        <dbReference type="SAM" id="SignalP"/>
    </source>
</evidence>
<dbReference type="InterPro" id="IPR002047">
    <property type="entry name" value="Adipokinetic_hormone_CS"/>
</dbReference>
<evidence type="ECO:0000256" key="3">
    <source>
        <dbReference type="ARBA" id="ARBA00022525"/>
    </source>
</evidence>
<dbReference type="EMBL" id="GFDF01005476">
    <property type="protein sequence ID" value="JAV08608.1"/>
    <property type="molecule type" value="Transcribed_RNA"/>
</dbReference>